<gene>
    <name evidence="1" type="ordered locus">Msip34_1012</name>
</gene>
<dbReference type="RefSeq" id="WP_015829781.1">
    <property type="nucleotide sequence ID" value="NC_012969.1"/>
</dbReference>
<sequence length="110" mass="12643">MPYVLRDQAGNIKAVSREAMDSPGWESVDGKSPEYLNYLENSLKDQNAFRESDIQLARVLEDLILLLIERDVIHFTDFPDAAQKRLIQRQSWRSQGKGLDLLVDDEKPVI</sequence>
<accession>C6XCI4</accession>
<dbReference type="KEGG" id="mei:Msip34_1012"/>
<name>C6XCI4_METGS</name>
<proteinExistence type="predicted"/>
<dbReference type="eggNOG" id="ENOG5032ZRD">
    <property type="taxonomic scope" value="Bacteria"/>
</dbReference>
<dbReference type="AlphaFoldDB" id="C6XCI4"/>
<organism evidence="1 2">
    <name type="scientific">Methylovorus glucosotrophus (strain SIP3-4)</name>
    <dbReference type="NCBI Taxonomy" id="582744"/>
    <lineage>
        <taxon>Bacteria</taxon>
        <taxon>Pseudomonadati</taxon>
        <taxon>Pseudomonadota</taxon>
        <taxon>Betaproteobacteria</taxon>
        <taxon>Nitrosomonadales</taxon>
        <taxon>Methylophilaceae</taxon>
        <taxon>Methylovorus</taxon>
    </lineage>
</organism>
<evidence type="ECO:0000313" key="2">
    <source>
        <dbReference type="Proteomes" id="UP000002743"/>
    </source>
</evidence>
<reference evidence="2" key="1">
    <citation type="submission" date="2009-07" db="EMBL/GenBank/DDBJ databases">
        <title>Complete sequence of chromosome of Methylovorus sp. SIP3-4.</title>
        <authorList>
            <person name="Lucas S."/>
            <person name="Copeland A."/>
            <person name="Lapidus A."/>
            <person name="Glavina del Rio T."/>
            <person name="Tice H."/>
            <person name="Bruce D."/>
            <person name="Goodwin L."/>
            <person name="Pitluck S."/>
            <person name="Clum A."/>
            <person name="Larimer F."/>
            <person name="Land M."/>
            <person name="Hauser L."/>
            <person name="Kyrpides N."/>
            <person name="Mikhailova N."/>
            <person name="Kayluzhnaya M."/>
            <person name="Chistoserdova L."/>
        </authorList>
    </citation>
    <scope>NUCLEOTIDE SEQUENCE [LARGE SCALE GENOMIC DNA]</scope>
    <source>
        <strain evidence="2">SIP3-4</strain>
    </source>
</reference>
<dbReference type="EMBL" id="CP001674">
    <property type="protein sequence ID" value="ACT50259.1"/>
    <property type="molecule type" value="Genomic_DNA"/>
</dbReference>
<dbReference type="Proteomes" id="UP000002743">
    <property type="component" value="Chromosome"/>
</dbReference>
<dbReference type="STRING" id="582744.Msip34_1012"/>
<keyword evidence="2" id="KW-1185">Reference proteome</keyword>
<evidence type="ECO:0008006" key="3">
    <source>
        <dbReference type="Google" id="ProtNLM"/>
    </source>
</evidence>
<protein>
    <recommendedName>
        <fullName evidence="3">Tryptophan synthase subunit beta like protein</fullName>
    </recommendedName>
</protein>
<dbReference type="OrthoDB" id="8527830at2"/>
<dbReference type="HOGENOM" id="CLU_166086_0_0_4"/>
<reference evidence="1 2" key="2">
    <citation type="journal article" date="2011" name="J. Bacteriol.">
        <title>Genomes of three methylotrophs from a single niche uncover genetic and metabolic divergence of Methylophilaceae.</title>
        <authorList>
            <person name="Lapidus A."/>
            <person name="Clum A."/>
            <person name="Labutti K."/>
            <person name="Kaluzhnaya M.G."/>
            <person name="Lim S."/>
            <person name="Beck D.A."/>
            <person name="Glavina Del Rio T."/>
            <person name="Nolan M."/>
            <person name="Mavromatis K."/>
            <person name="Huntemann M."/>
            <person name="Lucas S."/>
            <person name="Lidstrom M.E."/>
            <person name="Ivanova N."/>
            <person name="Chistoserdova L."/>
        </authorList>
    </citation>
    <scope>NUCLEOTIDE SEQUENCE [LARGE SCALE GENOMIC DNA]</scope>
    <source>
        <strain evidence="1 2">SIP3-4</strain>
    </source>
</reference>
<evidence type="ECO:0000313" key="1">
    <source>
        <dbReference type="EMBL" id="ACT50259.1"/>
    </source>
</evidence>